<dbReference type="InterPro" id="IPR011989">
    <property type="entry name" value="ARM-like"/>
</dbReference>
<dbReference type="InterPro" id="IPR016024">
    <property type="entry name" value="ARM-type_fold"/>
</dbReference>
<evidence type="ECO:0000256" key="1">
    <source>
        <dbReference type="SAM" id="SignalP"/>
    </source>
</evidence>
<dbReference type="AlphaFoldDB" id="A0A833H243"/>
<name>A0A833H243_9LEPT</name>
<sequence>MKYWMMLVLFCLFAPAALLAQETAPIFNRIPANEKGVEELTRLLSDPSVRIEEKSNAVDRLGVLARQLYNSDFPPEKLYNPMLGALTPRSEEPYHHVLRIHICQALGNFWNLKGGQDLIPALGRRLQDLQEHEEVRIAAALSLGKFRNQSEMAAQELLGALDKEVERGPQSDNITVVTAVVQGLGTLGDKRAFVPLMKIIKSRFPAGVKKEAQRSLESIRWD</sequence>
<evidence type="ECO:0000313" key="3">
    <source>
        <dbReference type="Proteomes" id="UP000460298"/>
    </source>
</evidence>
<dbReference type="RefSeq" id="WP_002775847.1">
    <property type="nucleotide sequence ID" value="NZ_JQDG01000076.1"/>
</dbReference>
<comment type="caution">
    <text evidence="2">The sequence shown here is derived from an EMBL/GenBank/DDBJ whole genome shotgun (WGS) entry which is preliminary data.</text>
</comment>
<organism evidence="2 3">
    <name type="scientific">Leptonema illini</name>
    <dbReference type="NCBI Taxonomy" id="183"/>
    <lineage>
        <taxon>Bacteria</taxon>
        <taxon>Pseudomonadati</taxon>
        <taxon>Spirochaetota</taxon>
        <taxon>Spirochaetia</taxon>
        <taxon>Leptospirales</taxon>
        <taxon>Leptospiraceae</taxon>
        <taxon>Leptonema</taxon>
    </lineage>
</organism>
<dbReference type="Proteomes" id="UP000460298">
    <property type="component" value="Unassembled WGS sequence"/>
</dbReference>
<reference evidence="2 3" key="1">
    <citation type="submission" date="2019-10" db="EMBL/GenBank/DDBJ databases">
        <title>Extracellular Electron Transfer in a Candidatus Methanoperedens spp. Enrichment Culture.</title>
        <authorList>
            <person name="Berger S."/>
            <person name="Rangel Shaw D."/>
            <person name="Berben T."/>
            <person name="In 'T Zandt M."/>
            <person name="Frank J."/>
            <person name="Reimann J."/>
            <person name="Jetten M.S.M."/>
            <person name="Welte C.U."/>
        </authorList>
    </citation>
    <scope>NUCLEOTIDE SEQUENCE [LARGE SCALE GENOMIC DNA]</scope>
    <source>
        <strain evidence="2">SB12</strain>
    </source>
</reference>
<evidence type="ECO:0000313" key="2">
    <source>
        <dbReference type="EMBL" id="KAB2932596.1"/>
    </source>
</evidence>
<dbReference type="EMBL" id="WBUI01000008">
    <property type="protein sequence ID" value="KAB2932596.1"/>
    <property type="molecule type" value="Genomic_DNA"/>
</dbReference>
<dbReference type="Gene3D" id="1.25.10.10">
    <property type="entry name" value="Leucine-rich Repeat Variant"/>
    <property type="match status" value="1"/>
</dbReference>
<proteinExistence type="predicted"/>
<dbReference type="Pfam" id="PF13646">
    <property type="entry name" value="HEAT_2"/>
    <property type="match status" value="1"/>
</dbReference>
<feature type="chain" id="PRO_5032293392" evidence="1">
    <location>
        <begin position="21"/>
        <end position="222"/>
    </location>
</feature>
<accession>A0A833H243</accession>
<protein>
    <submittedName>
        <fullName evidence="2">HEAT repeat domain-containing protein</fullName>
    </submittedName>
</protein>
<gene>
    <name evidence="2" type="ORF">F9K24_09455</name>
</gene>
<feature type="signal peptide" evidence="1">
    <location>
        <begin position="1"/>
        <end position="20"/>
    </location>
</feature>
<keyword evidence="1" id="KW-0732">Signal</keyword>
<dbReference type="SUPFAM" id="SSF48371">
    <property type="entry name" value="ARM repeat"/>
    <property type="match status" value="1"/>
</dbReference>